<name>A0A1H3DMA0_9EURY</name>
<evidence type="ECO:0000256" key="1">
    <source>
        <dbReference type="SAM" id="MobiDB-lite"/>
    </source>
</evidence>
<evidence type="ECO:0000313" key="2">
    <source>
        <dbReference type="EMBL" id="SDX67642.1"/>
    </source>
</evidence>
<dbReference type="AlphaFoldDB" id="A0A1H3DMA0"/>
<feature type="compositionally biased region" description="Polar residues" evidence="1">
    <location>
        <begin position="20"/>
        <end position="29"/>
    </location>
</feature>
<keyword evidence="3" id="KW-1185">Reference proteome</keyword>
<sequence length="29" mass="3103">MTAGMAGPLEKGPTNDERTMLSTTNDHAR</sequence>
<dbReference type="EMBL" id="FNPC01000001">
    <property type="protein sequence ID" value="SDX67642.1"/>
    <property type="molecule type" value="Genomic_DNA"/>
</dbReference>
<accession>A0A1H3DMA0</accession>
<protein>
    <submittedName>
        <fullName evidence="2">Uncharacterized protein</fullName>
    </submittedName>
</protein>
<dbReference type="Proteomes" id="UP000199079">
    <property type="component" value="Unassembled WGS sequence"/>
</dbReference>
<feature type="region of interest" description="Disordered" evidence="1">
    <location>
        <begin position="1"/>
        <end position="29"/>
    </location>
</feature>
<reference evidence="3" key="1">
    <citation type="submission" date="2016-10" db="EMBL/GenBank/DDBJ databases">
        <authorList>
            <person name="Varghese N."/>
            <person name="Submissions S."/>
        </authorList>
    </citation>
    <scope>NUCLEOTIDE SEQUENCE [LARGE SCALE GENOMIC DNA]</scope>
    <source>
        <strain evidence="3">DC30,IBRC 10041,KCTC 4046</strain>
    </source>
</reference>
<evidence type="ECO:0000313" key="3">
    <source>
        <dbReference type="Proteomes" id="UP000199079"/>
    </source>
</evidence>
<organism evidence="2 3">
    <name type="scientific">Halopenitus persicus</name>
    <dbReference type="NCBI Taxonomy" id="1048396"/>
    <lineage>
        <taxon>Archaea</taxon>
        <taxon>Methanobacteriati</taxon>
        <taxon>Methanobacteriota</taxon>
        <taxon>Stenosarchaea group</taxon>
        <taxon>Halobacteria</taxon>
        <taxon>Halobacteriales</taxon>
        <taxon>Haloferacaceae</taxon>
        <taxon>Halopenitus</taxon>
    </lineage>
</organism>
<proteinExistence type="predicted"/>
<gene>
    <name evidence="2" type="ORF">SAMN05216564_10168</name>
</gene>